<dbReference type="Pfam" id="PF14748">
    <property type="entry name" value="P5CR_dimer"/>
    <property type="match status" value="1"/>
</dbReference>
<evidence type="ECO:0000259" key="9">
    <source>
        <dbReference type="Pfam" id="PF03807"/>
    </source>
</evidence>
<feature type="domain" description="Pyrroline-5-carboxylate reductase dimerisation" evidence="10">
    <location>
        <begin position="160"/>
        <end position="264"/>
    </location>
</feature>
<comment type="pathway">
    <text evidence="6">Amino-acid biosynthesis; L-proline biosynthesis; L-proline from L-glutamate 5-semialdehyde: step 1/1.</text>
</comment>
<evidence type="ECO:0000256" key="7">
    <source>
        <dbReference type="NCBIfam" id="TIGR00112"/>
    </source>
</evidence>
<dbReference type="Pfam" id="PF03807">
    <property type="entry name" value="F420_oxidored"/>
    <property type="match status" value="1"/>
</dbReference>
<dbReference type="FunFam" id="1.10.3730.10:FF:000001">
    <property type="entry name" value="Pyrroline-5-carboxylate reductase"/>
    <property type="match status" value="1"/>
</dbReference>
<keyword evidence="4 6" id="KW-0560">Oxidoreductase</keyword>
<keyword evidence="6" id="KW-0028">Amino-acid biosynthesis</keyword>
<dbReference type="SUPFAM" id="SSF51735">
    <property type="entry name" value="NAD(P)-binding Rossmann-fold domains"/>
    <property type="match status" value="1"/>
</dbReference>
<dbReference type="Gene3D" id="1.10.3730.10">
    <property type="entry name" value="ProC C-terminal domain-like"/>
    <property type="match status" value="1"/>
</dbReference>
<sequence>MNKKIGVIGCGKMAYAILKGITSNMDNKYDLYVSDIDKEKINNFVEDFGAISSTNKEVAEQAEIIFLAVKPTQIQDVIISLNTFFNDNQVIVSVAAGISVSKLEENLTENIPVLRVMPNTPSLLMQGVAAISPGTYVDDYHIDMVRGIFDNLGFCISIDEKYMDSITAVSGSGPAYVYLVIESMINAAINVGLDSSLARELVLNTFKGSIAMIEQTELHPAELRQQVMSPGGTTVAGVRQLEENGIRKAFFDAIEQAHNRSIELGKK</sequence>
<dbReference type="GO" id="GO:0004735">
    <property type="term" value="F:pyrroline-5-carboxylate reductase activity"/>
    <property type="evidence" value="ECO:0007669"/>
    <property type="project" value="UniProtKB-UniRule"/>
</dbReference>
<dbReference type="PIRSF" id="PIRSF000193">
    <property type="entry name" value="Pyrrol-5-carb_rd"/>
    <property type="match status" value="1"/>
</dbReference>
<evidence type="ECO:0000256" key="5">
    <source>
        <dbReference type="ARBA" id="ARBA00058118"/>
    </source>
</evidence>
<comment type="catalytic activity">
    <reaction evidence="6">
        <text>L-proline + NAD(+) = (S)-1-pyrroline-5-carboxylate + NADH + 2 H(+)</text>
        <dbReference type="Rhea" id="RHEA:14105"/>
        <dbReference type="ChEBI" id="CHEBI:15378"/>
        <dbReference type="ChEBI" id="CHEBI:17388"/>
        <dbReference type="ChEBI" id="CHEBI:57540"/>
        <dbReference type="ChEBI" id="CHEBI:57945"/>
        <dbReference type="ChEBI" id="CHEBI:60039"/>
        <dbReference type="EC" id="1.5.1.2"/>
    </reaction>
</comment>
<gene>
    <name evidence="6" type="primary">proC</name>
    <name evidence="11" type="ORF">SYNTR_1099</name>
</gene>
<organism evidence="11 12">
    <name type="scientific">Candidatus Syntrophocurvum alkaliphilum</name>
    <dbReference type="NCBI Taxonomy" id="2293317"/>
    <lineage>
        <taxon>Bacteria</taxon>
        <taxon>Bacillati</taxon>
        <taxon>Bacillota</taxon>
        <taxon>Clostridia</taxon>
        <taxon>Eubacteriales</taxon>
        <taxon>Syntrophomonadaceae</taxon>
        <taxon>Candidatus Syntrophocurvum</taxon>
    </lineage>
</organism>
<dbReference type="EC" id="1.5.1.2" evidence="6 7"/>
<dbReference type="EMBL" id="CP046457">
    <property type="protein sequence ID" value="QGT99692.1"/>
    <property type="molecule type" value="Genomic_DNA"/>
</dbReference>
<evidence type="ECO:0000256" key="2">
    <source>
        <dbReference type="ARBA" id="ARBA00022650"/>
    </source>
</evidence>
<dbReference type="InterPro" id="IPR000304">
    <property type="entry name" value="Pyrroline-COOH_reductase"/>
</dbReference>
<evidence type="ECO:0000313" key="12">
    <source>
        <dbReference type="Proteomes" id="UP000426444"/>
    </source>
</evidence>
<dbReference type="PANTHER" id="PTHR11645:SF0">
    <property type="entry name" value="PYRROLINE-5-CARBOXYLATE REDUCTASE 3"/>
    <property type="match status" value="1"/>
</dbReference>
<feature type="binding site" evidence="8">
    <location>
        <begin position="68"/>
        <end position="71"/>
    </location>
    <ligand>
        <name>NADP(+)</name>
        <dbReference type="ChEBI" id="CHEBI:58349"/>
    </ligand>
</feature>
<reference evidence="12" key="1">
    <citation type="journal article" date="2019" name="Microbiology">
        <title>Complete Genome Sequence of an Uncultured Bacterium of the Candidate Phylum Bipolaricaulota.</title>
        <authorList>
            <person name="Kadnikov V.V."/>
            <person name="Mardanov A.V."/>
            <person name="Beletsky A.V."/>
            <person name="Frank Y.A."/>
            <person name="Karnachuk O.V."/>
            <person name="Ravin N.V."/>
        </authorList>
    </citation>
    <scope>NUCLEOTIDE SEQUENCE [LARGE SCALE GENOMIC DNA]</scope>
</reference>
<dbReference type="GO" id="GO:0005737">
    <property type="term" value="C:cytoplasm"/>
    <property type="evidence" value="ECO:0007669"/>
    <property type="project" value="UniProtKB-SubCell"/>
</dbReference>
<dbReference type="InterPro" id="IPR036291">
    <property type="entry name" value="NAD(P)-bd_dom_sf"/>
</dbReference>
<dbReference type="HAMAP" id="MF_01925">
    <property type="entry name" value="P5C_reductase"/>
    <property type="match status" value="1"/>
</dbReference>
<evidence type="ECO:0000256" key="4">
    <source>
        <dbReference type="ARBA" id="ARBA00023002"/>
    </source>
</evidence>
<evidence type="ECO:0000256" key="8">
    <source>
        <dbReference type="PIRSR" id="PIRSR000193-1"/>
    </source>
</evidence>
<dbReference type="KEGG" id="salq:SYNTR_1099"/>
<dbReference type="PANTHER" id="PTHR11645">
    <property type="entry name" value="PYRROLINE-5-CARBOXYLATE REDUCTASE"/>
    <property type="match status" value="1"/>
</dbReference>
<evidence type="ECO:0000256" key="6">
    <source>
        <dbReference type="HAMAP-Rule" id="MF_01925"/>
    </source>
</evidence>
<dbReference type="Gene3D" id="3.40.50.720">
    <property type="entry name" value="NAD(P)-binding Rossmann-like Domain"/>
    <property type="match status" value="1"/>
</dbReference>
<accession>A0A6I6DFF3</accession>
<feature type="binding site" evidence="8">
    <location>
        <begin position="8"/>
        <end position="13"/>
    </location>
    <ligand>
        <name>NADP(+)</name>
        <dbReference type="ChEBI" id="CHEBI:58349"/>
    </ligand>
</feature>
<evidence type="ECO:0000256" key="3">
    <source>
        <dbReference type="ARBA" id="ARBA00022857"/>
    </source>
</evidence>
<evidence type="ECO:0000256" key="1">
    <source>
        <dbReference type="ARBA" id="ARBA00005525"/>
    </source>
</evidence>
<keyword evidence="12" id="KW-1185">Reference proteome</keyword>
<comment type="function">
    <text evidence="5 6">Catalyzes the reduction of 1-pyrroline-5-carboxylate (PCA) to L-proline.</text>
</comment>
<proteinExistence type="inferred from homology"/>
<dbReference type="AlphaFoldDB" id="A0A6I6DFF3"/>
<dbReference type="GO" id="GO:0055129">
    <property type="term" value="P:L-proline biosynthetic process"/>
    <property type="evidence" value="ECO:0007669"/>
    <property type="project" value="UniProtKB-UniRule"/>
</dbReference>
<comment type="similarity">
    <text evidence="1 6">Belongs to the pyrroline-5-carboxylate reductase family.</text>
</comment>
<dbReference type="RefSeq" id="WP_156203565.1">
    <property type="nucleotide sequence ID" value="NZ_CP046457.1"/>
</dbReference>
<name>A0A6I6DFF3_9FIRM</name>
<protein>
    <recommendedName>
        <fullName evidence="6 7">Pyrroline-5-carboxylate reductase</fullName>
        <shortName evidence="6">P5C reductase</shortName>
        <shortName evidence="6">P5CR</shortName>
        <ecNumber evidence="6 7">1.5.1.2</ecNumber>
    </recommendedName>
    <alternativeName>
        <fullName evidence="6">PCA reductase</fullName>
    </alternativeName>
</protein>
<feature type="binding site" evidence="8">
    <location>
        <position position="55"/>
    </location>
    <ligand>
        <name>NADPH</name>
        <dbReference type="ChEBI" id="CHEBI:57783"/>
    </ligand>
</feature>
<comment type="subcellular location">
    <subcellularLocation>
        <location evidence="6">Cytoplasm</location>
    </subcellularLocation>
</comment>
<evidence type="ECO:0000259" key="10">
    <source>
        <dbReference type="Pfam" id="PF14748"/>
    </source>
</evidence>
<dbReference type="SUPFAM" id="SSF48179">
    <property type="entry name" value="6-phosphogluconate dehydrogenase C-terminal domain-like"/>
    <property type="match status" value="1"/>
</dbReference>
<keyword evidence="2 6" id="KW-0641">Proline biosynthesis</keyword>
<dbReference type="InterPro" id="IPR008927">
    <property type="entry name" value="6-PGluconate_DH-like_C_sf"/>
</dbReference>
<comment type="catalytic activity">
    <reaction evidence="6">
        <text>L-proline + NADP(+) = (S)-1-pyrroline-5-carboxylate + NADPH + 2 H(+)</text>
        <dbReference type="Rhea" id="RHEA:14109"/>
        <dbReference type="ChEBI" id="CHEBI:15378"/>
        <dbReference type="ChEBI" id="CHEBI:17388"/>
        <dbReference type="ChEBI" id="CHEBI:57783"/>
        <dbReference type="ChEBI" id="CHEBI:58349"/>
        <dbReference type="ChEBI" id="CHEBI:60039"/>
        <dbReference type="EC" id="1.5.1.2"/>
    </reaction>
</comment>
<feature type="domain" description="Pyrroline-5-carboxylate reductase catalytic N-terminal" evidence="9">
    <location>
        <begin position="4"/>
        <end position="97"/>
    </location>
</feature>
<keyword evidence="3 6" id="KW-0521">NADP</keyword>
<dbReference type="OrthoDB" id="9805754at2"/>
<evidence type="ECO:0000313" key="11">
    <source>
        <dbReference type="EMBL" id="QGT99692.1"/>
    </source>
</evidence>
<keyword evidence="6" id="KW-0963">Cytoplasm</keyword>
<dbReference type="Proteomes" id="UP000426444">
    <property type="component" value="Chromosome"/>
</dbReference>
<dbReference type="UniPathway" id="UPA00098">
    <property type="reaction ID" value="UER00361"/>
</dbReference>
<dbReference type="InterPro" id="IPR028939">
    <property type="entry name" value="P5C_Rdtase_cat_N"/>
</dbReference>
<dbReference type="NCBIfam" id="TIGR00112">
    <property type="entry name" value="proC"/>
    <property type="match status" value="1"/>
</dbReference>
<dbReference type="InterPro" id="IPR029036">
    <property type="entry name" value="P5CR_dimer"/>
</dbReference>